<sequence>MAITLELTPEIEARLLAQAAAQGMTAEAFLKAAIENFLNAEPLVYRVGTTLVVQSTPIGNLETSVEQMREERINGLIAGYESPI</sequence>
<comment type="caution">
    <text evidence="1">The sequence shown here is derived from an EMBL/GenBank/DDBJ whole genome shotgun (WGS) entry which is preliminary data.</text>
</comment>
<reference evidence="1 2" key="1">
    <citation type="journal article" date="2015" name="Genome Announc.">
        <title>Draft Genome Sequence of Cyanobacterium Hassallia byssoidea Strain VB512170, Isolated from Monuments in India.</title>
        <authorList>
            <person name="Singh D."/>
            <person name="Chandrababunaidu M.M."/>
            <person name="Panda A."/>
            <person name="Sen D."/>
            <person name="Bhattacharyya S."/>
            <person name="Adhikary S.P."/>
            <person name="Tripathy S."/>
        </authorList>
    </citation>
    <scope>NUCLEOTIDE SEQUENCE [LARGE SCALE GENOMIC DNA]</scope>
    <source>
        <strain evidence="1 2">VB512170</strain>
    </source>
</reference>
<dbReference type="RefSeq" id="WP_039743429.1">
    <property type="nucleotide sequence ID" value="NZ_JTCM02000178.1"/>
</dbReference>
<dbReference type="AlphaFoldDB" id="A0A846HL54"/>
<gene>
    <name evidence="1" type="ORF">PI95_033835</name>
</gene>
<dbReference type="EMBL" id="JTCM02000178">
    <property type="protein sequence ID" value="NEU77329.1"/>
    <property type="molecule type" value="Genomic_DNA"/>
</dbReference>
<evidence type="ECO:0000313" key="1">
    <source>
        <dbReference type="EMBL" id="NEU77329.1"/>
    </source>
</evidence>
<organism evidence="1 2">
    <name type="scientific">Hassallia byssoidea VB512170</name>
    <dbReference type="NCBI Taxonomy" id="1304833"/>
    <lineage>
        <taxon>Bacteria</taxon>
        <taxon>Bacillati</taxon>
        <taxon>Cyanobacteriota</taxon>
        <taxon>Cyanophyceae</taxon>
        <taxon>Nostocales</taxon>
        <taxon>Tolypothrichaceae</taxon>
        <taxon>Hassallia</taxon>
    </lineage>
</organism>
<dbReference type="Proteomes" id="UP000031549">
    <property type="component" value="Unassembled WGS sequence"/>
</dbReference>
<proteinExistence type="predicted"/>
<keyword evidence="2" id="KW-1185">Reference proteome</keyword>
<name>A0A846HL54_9CYAN</name>
<protein>
    <submittedName>
        <fullName evidence="1">CopG family transcriptional regulator</fullName>
    </submittedName>
</protein>
<evidence type="ECO:0000313" key="2">
    <source>
        <dbReference type="Proteomes" id="UP000031549"/>
    </source>
</evidence>
<accession>A0A846HL54</accession>